<dbReference type="AlphaFoldDB" id="A0A0E9WPI6"/>
<reference evidence="1" key="1">
    <citation type="submission" date="2014-11" db="EMBL/GenBank/DDBJ databases">
        <authorList>
            <person name="Amaro Gonzalez C."/>
        </authorList>
    </citation>
    <scope>NUCLEOTIDE SEQUENCE</scope>
</reference>
<evidence type="ECO:0000313" key="1">
    <source>
        <dbReference type="EMBL" id="JAH92211.1"/>
    </source>
</evidence>
<reference evidence="1" key="2">
    <citation type="journal article" date="2015" name="Fish Shellfish Immunol.">
        <title>Early steps in the European eel (Anguilla anguilla)-Vibrio vulnificus interaction in the gills: Role of the RtxA13 toxin.</title>
        <authorList>
            <person name="Callol A."/>
            <person name="Pajuelo D."/>
            <person name="Ebbesson L."/>
            <person name="Teles M."/>
            <person name="MacKenzie S."/>
            <person name="Amaro C."/>
        </authorList>
    </citation>
    <scope>NUCLEOTIDE SEQUENCE</scope>
</reference>
<name>A0A0E9WPI6_ANGAN</name>
<organism evidence="1">
    <name type="scientific">Anguilla anguilla</name>
    <name type="common">European freshwater eel</name>
    <name type="synonym">Muraena anguilla</name>
    <dbReference type="NCBI Taxonomy" id="7936"/>
    <lineage>
        <taxon>Eukaryota</taxon>
        <taxon>Metazoa</taxon>
        <taxon>Chordata</taxon>
        <taxon>Craniata</taxon>
        <taxon>Vertebrata</taxon>
        <taxon>Euteleostomi</taxon>
        <taxon>Actinopterygii</taxon>
        <taxon>Neopterygii</taxon>
        <taxon>Teleostei</taxon>
        <taxon>Anguilliformes</taxon>
        <taxon>Anguillidae</taxon>
        <taxon>Anguilla</taxon>
    </lineage>
</organism>
<proteinExistence type="predicted"/>
<sequence>MRSSDRTAVQQSTVWLISHTQLISHTLTHIMKNFFFKKLSSFSFLRSSFVFIRHIDLLLCS</sequence>
<dbReference type="EMBL" id="GBXM01016366">
    <property type="protein sequence ID" value="JAH92211.1"/>
    <property type="molecule type" value="Transcribed_RNA"/>
</dbReference>
<protein>
    <submittedName>
        <fullName evidence="1">Uncharacterized protein</fullName>
    </submittedName>
</protein>
<accession>A0A0E9WPI6</accession>